<dbReference type="AlphaFoldDB" id="A0A443RS01"/>
<protein>
    <submittedName>
        <fullName evidence="1">Inositol polyphosphate 5-phosphatase K-like protein</fullName>
    </submittedName>
</protein>
<dbReference type="EMBL" id="NCKV01045664">
    <property type="protein sequence ID" value="RWS18121.1"/>
    <property type="molecule type" value="Genomic_DNA"/>
</dbReference>
<name>A0A443RS01_9ACAR</name>
<dbReference type="STRING" id="299467.A0A443RS01"/>
<sequence>MNFDFRISLLTWNVKSLNPYESLHKLFSIEGHSADSLPDVYAVSLQEVAVNPLSLLVEDPWITAVIKLLSEYDFIKIKHVRLQ</sequence>
<accession>A0A443RS01</accession>
<organism evidence="1 2">
    <name type="scientific">Leptotrombidium deliense</name>
    <dbReference type="NCBI Taxonomy" id="299467"/>
    <lineage>
        <taxon>Eukaryota</taxon>
        <taxon>Metazoa</taxon>
        <taxon>Ecdysozoa</taxon>
        <taxon>Arthropoda</taxon>
        <taxon>Chelicerata</taxon>
        <taxon>Arachnida</taxon>
        <taxon>Acari</taxon>
        <taxon>Acariformes</taxon>
        <taxon>Trombidiformes</taxon>
        <taxon>Prostigmata</taxon>
        <taxon>Anystina</taxon>
        <taxon>Parasitengona</taxon>
        <taxon>Trombiculoidea</taxon>
        <taxon>Trombiculidae</taxon>
        <taxon>Leptotrombidium</taxon>
    </lineage>
</organism>
<dbReference type="Proteomes" id="UP000288716">
    <property type="component" value="Unassembled WGS sequence"/>
</dbReference>
<evidence type="ECO:0000313" key="1">
    <source>
        <dbReference type="EMBL" id="RWS18121.1"/>
    </source>
</evidence>
<dbReference type="SUPFAM" id="SSF56219">
    <property type="entry name" value="DNase I-like"/>
    <property type="match status" value="1"/>
</dbReference>
<feature type="non-terminal residue" evidence="1">
    <location>
        <position position="83"/>
    </location>
</feature>
<reference evidence="1 2" key="1">
    <citation type="journal article" date="2018" name="Gigascience">
        <title>Genomes of trombidid mites reveal novel predicted allergens and laterally-transferred genes associated with secondary metabolism.</title>
        <authorList>
            <person name="Dong X."/>
            <person name="Chaisiri K."/>
            <person name="Xia D."/>
            <person name="Armstrong S.D."/>
            <person name="Fang Y."/>
            <person name="Donnelly M.J."/>
            <person name="Kadowaki T."/>
            <person name="McGarry J.W."/>
            <person name="Darby A.C."/>
            <person name="Makepeace B.L."/>
        </authorList>
    </citation>
    <scope>NUCLEOTIDE SEQUENCE [LARGE SCALE GENOMIC DNA]</scope>
    <source>
        <strain evidence="1">UoL-UT</strain>
    </source>
</reference>
<dbReference type="Gene3D" id="3.60.10.10">
    <property type="entry name" value="Endonuclease/exonuclease/phosphatase"/>
    <property type="match status" value="1"/>
</dbReference>
<evidence type="ECO:0000313" key="2">
    <source>
        <dbReference type="Proteomes" id="UP000288716"/>
    </source>
</evidence>
<proteinExistence type="predicted"/>
<dbReference type="VEuPathDB" id="VectorBase:LDEU013919"/>
<keyword evidence="2" id="KW-1185">Reference proteome</keyword>
<comment type="caution">
    <text evidence="1">The sequence shown here is derived from an EMBL/GenBank/DDBJ whole genome shotgun (WGS) entry which is preliminary data.</text>
</comment>
<dbReference type="InterPro" id="IPR036691">
    <property type="entry name" value="Endo/exonu/phosph_ase_sf"/>
</dbReference>
<gene>
    <name evidence="1" type="ORF">B4U80_12567</name>
</gene>